<evidence type="ECO:0000313" key="6">
    <source>
        <dbReference type="EMBL" id="KAI9259677.1"/>
    </source>
</evidence>
<proteinExistence type="inferred from homology"/>
<dbReference type="PANTHER" id="PTHR12128">
    <property type="entry name" value="DIHYDRODIPICOLINATE SYNTHASE"/>
    <property type="match status" value="1"/>
</dbReference>
<dbReference type="Gene3D" id="3.20.20.70">
    <property type="entry name" value="Aldolase class I"/>
    <property type="match status" value="1"/>
</dbReference>
<protein>
    <recommendedName>
        <fullName evidence="8">Dihydrodipicolinate synthase</fullName>
    </recommendedName>
</protein>
<dbReference type="InterPro" id="IPR002220">
    <property type="entry name" value="DapA-like"/>
</dbReference>
<evidence type="ECO:0000313" key="7">
    <source>
        <dbReference type="Proteomes" id="UP001209540"/>
    </source>
</evidence>
<keyword evidence="7" id="KW-1185">Reference proteome</keyword>
<feature type="active site" description="Schiff-base intermediate with substrate" evidence="4">
    <location>
        <position position="174"/>
    </location>
</feature>
<dbReference type="PROSITE" id="PS00665">
    <property type="entry name" value="DHDPS_1"/>
    <property type="match status" value="1"/>
</dbReference>
<feature type="binding site" evidence="5">
    <location>
        <position position="218"/>
    </location>
    <ligand>
        <name>pyruvate</name>
        <dbReference type="ChEBI" id="CHEBI:15361"/>
    </ligand>
</feature>
<comment type="caution">
    <text evidence="6">The sequence shown here is derived from an EMBL/GenBank/DDBJ whole genome shotgun (WGS) entry which is preliminary data.</text>
</comment>
<dbReference type="GO" id="GO:0008840">
    <property type="term" value="F:4-hydroxy-tetrahydrodipicolinate synthase activity"/>
    <property type="evidence" value="ECO:0007669"/>
    <property type="project" value="TreeGrafter"/>
</dbReference>
<sequence>MVQGNPLGKGIFVPIPSFFKPETEDLDLEALEKHVKYMCNTGIAGIIFMGSTGEAVHLSDDERITMISKGREFIQKYDPSVKVLAGCGTQSARGTIKLAKDAAEAGAEYVLVLPPSYYKPSMTSDALYAFFKRVADESPIPVVIYNYPGVTQGVDVDVQTIVKLAKHHNIVGIKGTDGNIGKVGYVAHRLTAEDNFSLLAGSVDFFLPALSVGAVGCVPGLGNVAPRACVEIQNLFDKGDLEGAKKLQLSLVEPDDALARWYGNPGVKGGMNLILGWGGLPRNPLQPLPKEKAESIANAVGVAMTIEQSLTTTSS</sequence>
<keyword evidence="2" id="KW-0704">Schiff base</keyword>
<comment type="similarity">
    <text evidence="3">Belongs to the DapA family.</text>
</comment>
<dbReference type="SUPFAM" id="SSF51569">
    <property type="entry name" value="Aldolase"/>
    <property type="match status" value="1"/>
</dbReference>
<dbReference type="AlphaFoldDB" id="A0AAD5JY27"/>
<dbReference type="PRINTS" id="PR00146">
    <property type="entry name" value="DHPICSNTHASE"/>
</dbReference>
<dbReference type="Proteomes" id="UP001209540">
    <property type="component" value="Unassembled WGS sequence"/>
</dbReference>
<dbReference type="InterPro" id="IPR013785">
    <property type="entry name" value="Aldolase_TIM"/>
</dbReference>
<dbReference type="InterPro" id="IPR020624">
    <property type="entry name" value="Schiff_base-form_aldolases_CS"/>
</dbReference>
<organism evidence="6 7">
    <name type="scientific">Phascolomyces articulosus</name>
    <dbReference type="NCBI Taxonomy" id="60185"/>
    <lineage>
        <taxon>Eukaryota</taxon>
        <taxon>Fungi</taxon>
        <taxon>Fungi incertae sedis</taxon>
        <taxon>Mucoromycota</taxon>
        <taxon>Mucoromycotina</taxon>
        <taxon>Mucoromycetes</taxon>
        <taxon>Mucorales</taxon>
        <taxon>Lichtheimiaceae</taxon>
        <taxon>Phascolomyces</taxon>
    </lineage>
</organism>
<evidence type="ECO:0000256" key="3">
    <source>
        <dbReference type="PIRNR" id="PIRNR001365"/>
    </source>
</evidence>
<dbReference type="PIRSF" id="PIRSF001365">
    <property type="entry name" value="DHDPS"/>
    <property type="match status" value="1"/>
</dbReference>
<evidence type="ECO:0000256" key="2">
    <source>
        <dbReference type="ARBA" id="ARBA00023270"/>
    </source>
</evidence>
<evidence type="ECO:0000256" key="1">
    <source>
        <dbReference type="ARBA" id="ARBA00023239"/>
    </source>
</evidence>
<reference evidence="6" key="2">
    <citation type="submission" date="2023-02" db="EMBL/GenBank/DDBJ databases">
        <authorList>
            <consortium name="DOE Joint Genome Institute"/>
            <person name="Mondo S.J."/>
            <person name="Chang Y."/>
            <person name="Wang Y."/>
            <person name="Ahrendt S."/>
            <person name="Andreopoulos W."/>
            <person name="Barry K."/>
            <person name="Beard J."/>
            <person name="Benny G.L."/>
            <person name="Blankenship S."/>
            <person name="Bonito G."/>
            <person name="Cuomo C."/>
            <person name="Desiro A."/>
            <person name="Gervers K.A."/>
            <person name="Hundley H."/>
            <person name="Kuo A."/>
            <person name="LaButti K."/>
            <person name="Lang B.F."/>
            <person name="Lipzen A."/>
            <person name="O'Donnell K."/>
            <person name="Pangilinan J."/>
            <person name="Reynolds N."/>
            <person name="Sandor L."/>
            <person name="Smith M.W."/>
            <person name="Tsang A."/>
            <person name="Grigoriev I.V."/>
            <person name="Stajich J.E."/>
            <person name="Spatafora J.W."/>
        </authorList>
    </citation>
    <scope>NUCLEOTIDE SEQUENCE</scope>
    <source>
        <strain evidence="6">RSA 2281</strain>
    </source>
</reference>
<feature type="binding site" evidence="5">
    <location>
        <position position="52"/>
    </location>
    <ligand>
        <name>pyruvate</name>
        <dbReference type="ChEBI" id="CHEBI:15361"/>
    </ligand>
</feature>
<keyword evidence="1 3" id="KW-0456">Lyase</keyword>
<reference evidence="6" key="1">
    <citation type="journal article" date="2022" name="IScience">
        <title>Evolution of zygomycete secretomes and the origins of terrestrial fungal ecologies.</title>
        <authorList>
            <person name="Chang Y."/>
            <person name="Wang Y."/>
            <person name="Mondo S."/>
            <person name="Ahrendt S."/>
            <person name="Andreopoulos W."/>
            <person name="Barry K."/>
            <person name="Beard J."/>
            <person name="Benny G.L."/>
            <person name="Blankenship S."/>
            <person name="Bonito G."/>
            <person name="Cuomo C."/>
            <person name="Desiro A."/>
            <person name="Gervers K.A."/>
            <person name="Hundley H."/>
            <person name="Kuo A."/>
            <person name="LaButti K."/>
            <person name="Lang B.F."/>
            <person name="Lipzen A."/>
            <person name="O'Donnell K."/>
            <person name="Pangilinan J."/>
            <person name="Reynolds N."/>
            <person name="Sandor L."/>
            <person name="Smith M.E."/>
            <person name="Tsang A."/>
            <person name="Grigoriev I.V."/>
            <person name="Stajich J.E."/>
            <person name="Spatafora J.W."/>
        </authorList>
    </citation>
    <scope>NUCLEOTIDE SEQUENCE</scope>
    <source>
        <strain evidence="6">RSA 2281</strain>
    </source>
</reference>
<dbReference type="EMBL" id="JAIXMP010000017">
    <property type="protein sequence ID" value="KAI9259677.1"/>
    <property type="molecule type" value="Genomic_DNA"/>
</dbReference>
<dbReference type="CDD" id="cd00408">
    <property type="entry name" value="DHDPS-like"/>
    <property type="match status" value="1"/>
</dbReference>
<dbReference type="SMART" id="SM01130">
    <property type="entry name" value="DHDPS"/>
    <property type="match status" value="1"/>
</dbReference>
<evidence type="ECO:0008006" key="8">
    <source>
        <dbReference type="Google" id="ProtNLM"/>
    </source>
</evidence>
<evidence type="ECO:0000256" key="5">
    <source>
        <dbReference type="PIRSR" id="PIRSR001365-2"/>
    </source>
</evidence>
<accession>A0AAD5JY27</accession>
<evidence type="ECO:0000256" key="4">
    <source>
        <dbReference type="PIRSR" id="PIRSR001365-1"/>
    </source>
</evidence>
<gene>
    <name evidence="6" type="ORF">BDA99DRAFT_513912</name>
</gene>
<dbReference type="PANTHER" id="PTHR12128:SF66">
    <property type="entry name" value="4-HYDROXY-2-OXOGLUTARATE ALDOLASE, MITOCHONDRIAL"/>
    <property type="match status" value="1"/>
</dbReference>
<dbReference type="Pfam" id="PF00701">
    <property type="entry name" value="DHDPS"/>
    <property type="match status" value="1"/>
</dbReference>
<name>A0AAD5JY27_9FUNG</name>
<feature type="active site" description="Proton donor/acceptor" evidence="4">
    <location>
        <position position="145"/>
    </location>
</feature>